<reference evidence="2 3" key="1">
    <citation type="journal article" date="2021" name="BMC Genomics">
        <title>Datura genome reveals duplications of psychoactive alkaloid biosynthetic genes and high mutation rate following tissue culture.</title>
        <authorList>
            <person name="Rajewski A."/>
            <person name="Carter-House D."/>
            <person name="Stajich J."/>
            <person name="Litt A."/>
        </authorList>
    </citation>
    <scope>NUCLEOTIDE SEQUENCE [LARGE SCALE GENOMIC DNA]</scope>
    <source>
        <strain evidence="2">AR-01</strain>
    </source>
</reference>
<evidence type="ECO:0000313" key="2">
    <source>
        <dbReference type="EMBL" id="MCD7447774.1"/>
    </source>
</evidence>
<proteinExistence type="predicted"/>
<dbReference type="InterPro" id="IPR052442">
    <property type="entry name" value="Env_Response_Regulator"/>
</dbReference>
<organism evidence="2 3">
    <name type="scientific">Datura stramonium</name>
    <name type="common">Jimsonweed</name>
    <name type="synonym">Common thornapple</name>
    <dbReference type="NCBI Taxonomy" id="4076"/>
    <lineage>
        <taxon>Eukaryota</taxon>
        <taxon>Viridiplantae</taxon>
        <taxon>Streptophyta</taxon>
        <taxon>Embryophyta</taxon>
        <taxon>Tracheophyta</taxon>
        <taxon>Spermatophyta</taxon>
        <taxon>Magnoliopsida</taxon>
        <taxon>eudicotyledons</taxon>
        <taxon>Gunneridae</taxon>
        <taxon>Pentapetalae</taxon>
        <taxon>asterids</taxon>
        <taxon>lamiids</taxon>
        <taxon>Solanales</taxon>
        <taxon>Solanaceae</taxon>
        <taxon>Solanoideae</taxon>
        <taxon>Datureae</taxon>
        <taxon>Datura</taxon>
    </lineage>
</organism>
<name>A0ABS8RQ81_DATST</name>
<gene>
    <name evidence="2" type="ORF">HAX54_034759</name>
</gene>
<dbReference type="PANTHER" id="PTHR46136:SF19">
    <property type="entry name" value="TRANSCRIPTION FACTOR GTE12"/>
    <property type="match status" value="1"/>
</dbReference>
<comment type="caution">
    <text evidence="2">The sequence shown here is derived from an EMBL/GenBank/DDBJ whole genome shotgun (WGS) entry which is preliminary data.</text>
</comment>
<feature type="coiled-coil region" evidence="1">
    <location>
        <begin position="51"/>
        <end position="82"/>
    </location>
</feature>
<dbReference type="Proteomes" id="UP000823775">
    <property type="component" value="Unassembled WGS sequence"/>
</dbReference>
<keyword evidence="3" id="KW-1185">Reference proteome</keyword>
<dbReference type="EMBL" id="JACEIK010000045">
    <property type="protein sequence ID" value="MCD7447774.1"/>
    <property type="molecule type" value="Genomic_DNA"/>
</dbReference>
<evidence type="ECO:0000256" key="1">
    <source>
        <dbReference type="SAM" id="Coils"/>
    </source>
</evidence>
<accession>A0ABS8RQ81</accession>
<keyword evidence="1" id="KW-0175">Coiled coil</keyword>
<evidence type="ECO:0000313" key="3">
    <source>
        <dbReference type="Proteomes" id="UP000823775"/>
    </source>
</evidence>
<dbReference type="PANTHER" id="PTHR46136">
    <property type="entry name" value="TRANSCRIPTION FACTOR GTE8"/>
    <property type="match status" value="1"/>
</dbReference>
<protein>
    <submittedName>
        <fullName evidence="2">Uncharacterized protein</fullName>
    </submittedName>
</protein>
<sequence>MLSDSISKDFVIDIKNLEKDNKILRAAMLKKRYADVIFKSQQQILGKAFDRKELKKKAELWEKQLREEKEKARARSQRQRDREAARITITSIKRTADFGDDLQVERDLLAIIGAPSHWSASPERDELKYKEG</sequence>